<keyword evidence="9" id="KW-0378">Hydrolase</keyword>
<proteinExistence type="inferred from homology"/>
<sequence length="215" mass="24668">MTLEELKAYCVPEWERIQTHPFVAGIGQGTLPDEKLRYFIGQDALYLRDFYRVLSLIGGRLTPQEGAKTLIHHAETVFSVESTLHDAIARYFQMTPDDLQKVPLGWVTKGYRDHLVRTAYTESVAVAVAAVLPCYWTYQAIGQKLASSLPEHPWLREWILTYAGEAYGTAVAEVVHLFEHLPVAPAEEAQIRESYHWSMVYERRFWDQAWSSGQH</sequence>
<dbReference type="HOGENOM" id="CLU_077537_3_0_9"/>
<comment type="function">
    <text evidence="9">Catalyzes an amino-pyrimidine hydrolysis reaction at the C5' of the pyrimidine moiety of thiamine compounds, a reaction that is part of a thiamine salvage pathway.</text>
</comment>
<dbReference type="GO" id="GO:0009229">
    <property type="term" value="P:thiamine diphosphate biosynthetic process"/>
    <property type="evidence" value="ECO:0007669"/>
    <property type="project" value="UniProtKB-UniPathway"/>
</dbReference>
<reference evidence="12" key="1">
    <citation type="submission" date="2011-12" db="EMBL/GenBank/DDBJ databases">
        <title>The complete genome of chromosome of Sulfobacillus acidophilus DSM 10332.</title>
        <authorList>
            <person name="Lucas S."/>
            <person name="Han J."/>
            <person name="Lapidus A."/>
            <person name="Bruce D."/>
            <person name="Goodwin L."/>
            <person name="Pitluck S."/>
            <person name="Peters L."/>
            <person name="Kyrpides N."/>
            <person name="Mavromatis K."/>
            <person name="Ivanova N."/>
            <person name="Mikhailova N."/>
            <person name="Chertkov O."/>
            <person name="Saunders E."/>
            <person name="Detter J.C."/>
            <person name="Tapia R."/>
            <person name="Han C."/>
            <person name="Land M."/>
            <person name="Hauser L."/>
            <person name="Markowitz V."/>
            <person name="Cheng J.-F."/>
            <person name="Hugenholtz P."/>
            <person name="Woyke T."/>
            <person name="Wu D."/>
            <person name="Pukall R."/>
            <person name="Gehrich-Schroeter G."/>
            <person name="Schneider S."/>
            <person name="Klenk H.-P."/>
            <person name="Eisen J.A."/>
        </authorList>
    </citation>
    <scope>NUCLEOTIDE SEQUENCE [LARGE SCALE GENOMIC DNA]</scope>
    <source>
        <strain evidence="12">ATCC 700253 / DSM 10332 / NAL</strain>
    </source>
</reference>
<accession>G8TVV2</accession>
<dbReference type="PATRIC" id="fig|679936.5.peg.1362"/>
<dbReference type="NCBIfam" id="TIGR04306">
    <property type="entry name" value="salvage_TenA"/>
    <property type="match status" value="1"/>
</dbReference>
<evidence type="ECO:0000256" key="2">
    <source>
        <dbReference type="ARBA" id="ARBA00004948"/>
    </source>
</evidence>
<dbReference type="CDD" id="cd16099">
    <property type="entry name" value="TenA_PqqC-like"/>
    <property type="match status" value="1"/>
</dbReference>
<dbReference type="STRING" id="679936.Sulac_1299"/>
<evidence type="ECO:0000256" key="1">
    <source>
        <dbReference type="ARBA" id="ARBA00001881"/>
    </source>
</evidence>
<comment type="catalytic activity">
    <reaction evidence="8 9">
        <text>thiamine + H2O = 5-(2-hydroxyethyl)-4-methylthiazole + 4-amino-5-hydroxymethyl-2-methylpyrimidine + H(+)</text>
        <dbReference type="Rhea" id="RHEA:17509"/>
        <dbReference type="ChEBI" id="CHEBI:15377"/>
        <dbReference type="ChEBI" id="CHEBI:15378"/>
        <dbReference type="ChEBI" id="CHEBI:16892"/>
        <dbReference type="ChEBI" id="CHEBI:17957"/>
        <dbReference type="ChEBI" id="CHEBI:18385"/>
        <dbReference type="EC" id="3.5.99.2"/>
    </reaction>
</comment>
<dbReference type="EMBL" id="CP003179">
    <property type="protein sequence ID" value="AEW04796.1"/>
    <property type="molecule type" value="Genomic_DNA"/>
</dbReference>
<reference evidence="11 12" key="2">
    <citation type="journal article" date="2012" name="Stand. Genomic Sci.">
        <title>Complete genome sequence of the moderately thermophilic mineral-sulfide-oxidizing firmicute Sulfobacillus acidophilus type strain (NAL(T)).</title>
        <authorList>
            <person name="Anderson I."/>
            <person name="Chertkov O."/>
            <person name="Chen A."/>
            <person name="Saunders E."/>
            <person name="Lapidus A."/>
            <person name="Nolan M."/>
            <person name="Lucas S."/>
            <person name="Hammon N."/>
            <person name="Deshpande S."/>
            <person name="Cheng J.F."/>
            <person name="Han C."/>
            <person name="Tapia R."/>
            <person name="Goodwin L.A."/>
            <person name="Pitluck S."/>
            <person name="Liolios K."/>
            <person name="Pagani I."/>
            <person name="Ivanova N."/>
            <person name="Mikhailova N."/>
            <person name="Pati A."/>
            <person name="Palaniappan K."/>
            <person name="Land M."/>
            <person name="Pan C."/>
            <person name="Rohde M."/>
            <person name="Pukall R."/>
            <person name="Goker M."/>
            <person name="Detter J.C."/>
            <person name="Woyke T."/>
            <person name="Bristow J."/>
            <person name="Eisen J.A."/>
            <person name="Markowitz V."/>
            <person name="Hugenholtz P."/>
            <person name="Kyrpides N.C."/>
            <person name="Klenk H.P."/>
            <person name="Mavromatis K."/>
        </authorList>
    </citation>
    <scope>NUCLEOTIDE SEQUENCE [LARGE SCALE GENOMIC DNA]</scope>
    <source>
        <strain evidence="12">ATCC 700253 / DSM 10332 / NAL</strain>
    </source>
</reference>
<dbReference type="Pfam" id="PF03070">
    <property type="entry name" value="TENA_THI-4"/>
    <property type="match status" value="1"/>
</dbReference>
<dbReference type="SUPFAM" id="SSF48613">
    <property type="entry name" value="Heme oxygenase-like"/>
    <property type="match status" value="1"/>
</dbReference>
<evidence type="ECO:0000256" key="6">
    <source>
        <dbReference type="ARBA" id="ARBA00013647"/>
    </source>
</evidence>
<gene>
    <name evidence="11" type="ordered locus">Sulac_1299</name>
</gene>
<dbReference type="PANTHER" id="PTHR43198">
    <property type="entry name" value="BIFUNCTIONAL TH2 PROTEIN"/>
    <property type="match status" value="1"/>
</dbReference>
<evidence type="ECO:0000256" key="4">
    <source>
        <dbReference type="ARBA" id="ARBA00011881"/>
    </source>
</evidence>
<dbReference type="InterPro" id="IPR004305">
    <property type="entry name" value="Thiaminase-2/PQQC"/>
</dbReference>
<dbReference type="EC" id="3.5.99.2" evidence="5 9"/>
<keyword evidence="12" id="KW-1185">Reference proteome</keyword>
<dbReference type="Proteomes" id="UP000005439">
    <property type="component" value="Chromosome"/>
</dbReference>
<dbReference type="UniPathway" id="UPA00060"/>
<dbReference type="KEGG" id="sap:Sulac_1299"/>
<evidence type="ECO:0000313" key="12">
    <source>
        <dbReference type="Proteomes" id="UP000005439"/>
    </source>
</evidence>
<dbReference type="GO" id="GO:0050334">
    <property type="term" value="F:thiaminase activity"/>
    <property type="evidence" value="ECO:0007669"/>
    <property type="project" value="UniProtKB-EC"/>
</dbReference>
<dbReference type="InterPro" id="IPR027574">
    <property type="entry name" value="Thiaminase_II"/>
</dbReference>
<dbReference type="GO" id="GO:0005829">
    <property type="term" value="C:cytosol"/>
    <property type="evidence" value="ECO:0007669"/>
    <property type="project" value="TreeGrafter"/>
</dbReference>
<evidence type="ECO:0000256" key="7">
    <source>
        <dbReference type="ARBA" id="ARBA00022977"/>
    </source>
</evidence>
<feature type="domain" description="Thiaminase-2/PQQC" evidence="10">
    <location>
        <begin position="13"/>
        <end position="210"/>
    </location>
</feature>
<comment type="catalytic activity">
    <reaction evidence="1 9">
        <text>4-amino-5-aminomethyl-2-methylpyrimidine + H2O = 4-amino-5-hydroxymethyl-2-methylpyrimidine + NH4(+)</text>
        <dbReference type="Rhea" id="RHEA:31799"/>
        <dbReference type="ChEBI" id="CHEBI:15377"/>
        <dbReference type="ChEBI" id="CHEBI:16892"/>
        <dbReference type="ChEBI" id="CHEBI:28938"/>
        <dbReference type="ChEBI" id="CHEBI:63416"/>
        <dbReference type="EC" id="3.5.99.2"/>
    </reaction>
</comment>
<dbReference type="InterPro" id="IPR050967">
    <property type="entry name" value="Thiamine_Salvage_TenA"/>
</dbReference>
<dbReference type="AlphaFoldDB" id="G8TVV2"/>
<organism evidence="11 12">
    <name type="scientific">Sulfobacillus acidophilus (strain ATCC 700253 / DSM 10332 / NAL)</name>
    <dbReference type="NCBI Taxonomy" id="679936"/>
    <lineage>
        <taxon>Bacteria</taxon>
        <taxon>Bacillati</taxon>
        <taxon>Bacillota</taxon>
        <taxon>Clostridia</taxon>
        <taxon>Eubacteriales</taxon>
        <taxon>Clostridiales Family XVII. Incertae Sedis</taxon>
        <taxon>Sulfobacillus</taxon>
    </lineage>
</organism>
<evidence type="ECO:0000256" key="3">
    <source>
        <dbReference type="ARBA" id="ARBA00010264"/>
    </source>
</evidence>
<dbReference type="PANTHER" id="PTHR43198:SF2">
    <property type="entry name" value="SI:CH1073-67J19.1-RELATED"/>
    <property type="match status" value="1"/>
</dbReference>
<evidence type="ECO:0000256" key="5">
    <source>
        <dbReference type="ARBA" id="ARBA00012684"/>
    </source>
</evidence>
<dbReference type="Gene3D" id="1.20.910.10">
    <property type="entry name" value="Heme oxygenase-like"/>
    <property type="match status" value="1"/>
</dbReference>
<evidence type="ECO:0000256" key="9">
    <source>
        <dbReference type="RuleBase" id="RU363093"/>
    </source>
</evidence>
<evidence type="ECO:0000259" key="10">
    <source>
        <dbReference type="Pfam" id="PF03070"/>
    </source>
</evidence>
<evidence type="ECO:0000313" key="11">
    <source>
        <dbReference type="EMBL" id="AEW04796.1"/>
    </source>
</evidence>
<comment type="subunit">
    <text evidence="4">Homotetramer.</text>
</comment>
<comment type="similarity">
    <text evidence="3 9">Belongs to the TenA family.</text>
</comment>
<protein>
    <recommendedName>
        <fullName evidence="6 9">Aminopyrimidine aminohydrolase</fullName>
        <ecNumber evidence="5 9">3.5.99.2</ecNumber>
    </recommendedName>
</protein>
<keyword evidence="7 9" id="KW-0784">Thiamine biosynthesis</keyword>
<dbReference type="InterPro" id="IPR016084">
    <property type="entry name" value="Haem_Oase-like_multi-hlx"/>
</dbReference>
<comment type="pathway">
    <text evidence="2 9">Cofactor biosynthesis; thiamine diphosphate biosynthesis.</text>
</comment>
<name>G8TVV2_SULAD</name>
<dbReference type="GO" id="GO:0009228">
    <property type="term" value="P:thiamine biosynthetic process"/>
    <property type="evidence" value="ECO:0007669"/>
    <property type="project" value="UniProtKB-KW"/>
</dbReference>
<evidence type="ECO:0000256" key="8">
    <source>
        <dbReference type="ARBA" id="ARBA00048337"/>
    </source>
</evidence>